<feature type="domain" description="DNA2/NAM7 helicase helicase" evidence="2">
    <location>
        <begin position="301"/>
        <end position="546"/>
    </location>
</feature>
<sequence>MKPWRTETGGVMFGGWARMAIGIDSFTVIEVRKPNLGEKHPSRVRADIVVNLNVRKEVKCEWESLRRHDVCFLVTVRPACPPGTPYKYKEPFVPQVGLTYVRGCEIEGMLDPQGKILDETSLDKPFYNTDFRTLRVWLDCNQYKEDMDRTAGESDEDIYDTFNIIVRRKPKENNFKAVLETIRDLMNTECVVPEWLQEVVLGFGDPSAAHYTNMASKLSSIDFCDTFVDYQHLKDSFVGYDIRTDAKESSQLVPPFKIEFADEEEVDDKSDAEKGTKKSLTVAPYVLPNRGPYLVEQPKKNTALNALFEKIMALDIDERHLLRLGHGEESLETDKDFSRYGRVNYVLAKRIDLLNKVQHLGHSLGVESDVGYTCETAGYFYLYHVLSRWERYMTKVSADRSVETIEKRFPFREFFADAPQPLFTGQSFDEDLEVARGCYRYIRKIFTQLDEFKAFEMLRSGLDRSHYLLVREAKIIAMTCTHAALKRKELVSVGFQYDNILMEESAQILEIETFIPLLLQNPENGHNRLKRWIMIGDHHQLPPVIKNITFQKFSNMEQSLFTRFVRLGVPTIDLDAQGRARPSLCALYKWRYKNLGDLAHVSTLPEYQFANSGFRFDYQLINVDDYNGVGESEPVPYFYQNLAEAEYVVATFMYMRLMGYPSDKITILTTYNGQKHLIRDVVKQRCATNPFIGFPAMVNHHRDSSRANPEILFARVSLFQNCYELSNAFKLLMQRPQTLHLIPAEEYLQSSRKIGDITTDDKTLVVENMPQMVAFVYQFYQQKIDEWKTSKPEVFERLVDKSSDNTAAEDTDSKTVDETAGDEGMGEENDGEDDDEGEEELAFEKLTEDDTGAEDIAVDIEVTADQ</sequence>
<evidence type="ECO:0000259" key="4">
    <source>
        <dbReference type="Pfam" id="PF21143"/>
    </source>
</evidence>
<evidence type="ECO:0000259" key="2">
    <source>
        <dbReference type="Pfam" id="PF13086"/>
    </source>
</evidence>
<dbReference type="GO" id="GO:0071013">
    <property type="term" value="C:catalytic step 2 spliceosome"/>
    <property type="evidence" value="ECO:0007669"/>
    <property type="project" value="TreeGrafter"/>
</dbReference>
<gene>
    <name evidence="6" type="ORF">ONB1V03_LOCUS4642</name>
</gene>
<dbReference type="InterPro" id="IPR027417">
    <property type="entry name" value="P-loop_NTPase"/>
</dbReference>
<name>A0A7R9LMK3_9ACAR</name>
<dbReference type="OrthoDB" id="1879at2759"/>
<dbReference type="EMBL" id="CAJPVJ010001648">
    <property type="protein sequence ID" value="CAG2165096.1"/>
    <property type="molecule type" value="Genomic_DNA"/>
</dbReference>
<dbReference type="Pfam" id="PF13087">
    <property type="entry name" value="AAA_12"/>
    <property type="match status" value="1"/>
</dbReference>
<feature type="region of interest" description="Disordered" evidence="1">
    <location>
        <begin position="800"/>
        <end position="866"/>
    </location>
</feature>
<feature type="domain" description="RNA helicase aquarius insertion" evidence="5">
    <location>
        <begin position="217"/>
        <end position="296"/>
    </location>
</feature>
<dbReference type="Gene3D" id="3.40.50.300">
    <property type="entry name" value="P-loop containing nucleotide triphosphate hydrolases"/>
    <property type="match status" value="2"/>
</dbReference>
<dbReference type="InterPro" id="IPR045055">
    <property type="entry name" value="DNA2/NAM7-like"/>
</dbReference>
<dbReference type="SUPFAM" id="SSF52540">
    <property type="entry name" value="P-loop containing nucleoside triphosphate hydrolases"/>
    <property type="match status" value="1"/>
</dbReference>
<dbReference type="FunFam" id="3.40.50.300:FF:003210">
    <property type="entry name" value="RNA helicase aquarius"/>
    <property type="match status" value="1"/>
</dbReference>
<proteinExistence type="predicted"/>
<reference evidence="6" key="1">
    <citation type="submission" date="2020-11" db="EMBL/GenBank/DDBJ databases">
        <authorList>
            <person name="Tran Van P."/>
        </authorList>
    </citation>
    <scope>NUCLEOTIDE SEQUENCE</scope>
</reference>
<feature type="domain" description="RNA helicase aquarius beta-barrel" evidence="4">
    <location>
        <begin position="2"/>
        <end position="168"/>
    </location>
</feature>
<dbReference type="PANTHER" id="PTHR10887:SF5">
    <property type="entry name" value="RNA HELICASE AQUARIUS"/>
    <property type="match status" value="1"/>
</dbReference>
<dbReference type="AlphaFoldDB" id="A0A7R9LMK3"/>
<keyword evidence="7" id="KW-1185">Reference proteome</keyword>
<evidence type="ECO:0000259" key="5">
    <source>
        <dbReference type="Pfam" id="PF21144"/>
    </source>
</evidence>
<feature type="domain" description="DNA2/NAM7 helicase-like C-terminal" evidence="3">
    <location>
        <begin position="556"/>
        <end position="689"/>
    </location>
</feature>
<dbReference type="InterPro" id="IPR047187">
    <property type="entry name" value="SF1_C_Upf1"/>
</dbReference>
<feature type="compositionally biased region" description="Acidic residues" evidence="1">
    <location>
        <begin position="849"/>
        <end position="866"/>
    </location>
</feature>
<dbReference type="PANTHER" id="PTHR10887">
    <property type="entry name" value="DNA2/NAM7 HELICASE FAMILY"/>
    <property type="match status" value="1"/>
</dbReference>
<dbReference type="Proteomes" id="UP000728032">
    <property type="component" value="Unassembled WGS sequence"/>
</dbReference>
<evidence type="ECO:0000256" key="1">
    <source>
        <dbReference type="SAM" id="MobiDB-lite"/>
    </source>
</evidence>
<dbReference type="Pfam" id="PF13086">
    <property type="entry name" value="AAA_11"/>
    <property type="match status" value="1"/>
</dbReference>
<protein>
    <recommendedName>
        <fullName evidence="8">Intron-binding protein aquarius</fullName>
    </recommendedName>
</protein>
<dbReference type="GO" id="GO:0004386">
    <property type="term" value="F:helicase activity"/>
    <property type="evidence" value="ECO:0007669"/>
    <property type="project" value="InterPro"/>
</dbReference>
<dbReference type="InterPro" id="IPR041679">
    <property type="entry name" value="DNA2/NAM7-like_C"/>
</dbReference>
<evidence type="ECO:0008006" key="8">
    <source>
        <dbReference type="Google" id="ProtNLM"/>
    </source>
</evidence>
<dbReference type="EMBL" id="OC916473">
    <property type="protein sequence ID" value="CAD7644388.1"/>
    <property type="molecule type" value="Genomic_DNA"/>
</dbReference>
<dbReference type="Pfam" id="PF21143">
    <property type="entry name" value="Aquarius_N_2nd"/>
    <property type="match status" value="1"/>
</dbReference>
<dbReference type="CDD" id="cd17935">
    <property type="entry name" value="EEXXQc_AQR"/>
    <property type="match status" value="1"/>
</dbReference>
<feature type="compositionally biased region" description="Acidic residues" evidence="1">
    <location>
        <begin position="819"/>
        <end position="841"/>
    </location>
</feature>
<organism evidence="6">
    <name type="scientific">Oppiella nova</name>
    <dbReference type="NCBI Taxonomy" id="334625"/>
    <lineage>
        <taxon>Eukaryota</taxon>
        <taxon>Metazoa</taxon>
        <taxon>Ecdysozoa</taxon>
        <taxon>Arthropoda</taxon>
        <taxon>Chelicerata</taxon>
        <taxon>Arachnida</taxon>
        <taxon>Acari</taxon>
        <taxon>Acariformes</taxon>
        <taxon>Sarcoptiformes</taxon>
        <taxon>Oribatida</taxon>
        <taxon>Brachypylina</taxon>
        <taxon>Oppioidea</taxon>
        <taxon>Oppiidae</taxon>
        <taxon>Oppiella</taxon>
    </lineage>
</organism>
<dbReference type="CDD" id="cd18808">
    <property type="entry name" value="SF1_C_Upf1"/>
    <property type="match status" value="1"/>
</dbReference>
<dbReference type="InterPro" id="IPR048966">
    <property type="entry name" value="Aquarius_b-barrel"/>
</dbReference>
<accession>A0A7R9LMK3</accession>
<dbReference type="InterPro" id="IPR048967">
    <property type="entry name" value="Aquarius_insert"/>
</dbReference>
<dbReference type="InterPro" id="IPR041677">
    <property type="entry name" value="DNA2/NAM7_AAA_11"/>
</dbReference>
<evidence type="ECO:0000313" key="7">
    <source>
        <dbReference type="Proteomes" id="UP000728032"/>
    </source>
</evidence>
<evidence type="ECO:0000313" key="6">
    <source>
        <dbReference type="EMBL" id="CAD7644388.1"/>
    </source>
</evidence>
<dbReference type="GO" id="GO:0003729">
    <property type="term" value="F:mRNA binding"/>
    <property type="evidence" value="ECO:0007669"/>
    <property type="project" value="TreeGrafter"/>
</dbReference>
<evidence type="ECO:0000259" key="3">
    <source>
        <dbReference type="Pfam" id="PF13087"/>
    </source>
</evidence>
<dbReference type="Pfam" id="PF21144">
    <property type="entry name" value="Aquarius_N_3rd"/>
    <property type="match status" value="1"/>
</dbReference>